<dbReference type="InterPro" id="IPR002661">
    <property type="entry name" value="Ribosome_recyc_fac"/>
</dbReference>
<comment type="subcellular location">
    <subcellularLocation>
        <location evidence="1 6">Cytoplasm</location>
    </subcellularLocation>
</comment>
<keyword evidence="4 6" id="KW-0648">Protein biosynthesis</keyword>
<dbReference type="GO" id="GO:0043023">
    <property type="term" value="F:ribosomal large subunit binding"/>
    <property type="evidence" value="ECO:0007669"/>
    <property type="project" value="TreeGrafter"/>
</dbReference>
<organism evidence="9 10">
    <name type="scientific">Candidatus Ichthyocystis hellenicum</name>
    <dbReference type="NCBI Taxonomy" id="1561003"/>
    <lineage>
        <taxon>Bacteria</taxon>
        <taxon>Pseudomonadati</taxon>
        <taxon>Pseudomonadota</taxon>
        <taxon>Betaproteobacteria</taxon>
        <taxon>Burkholderiales</taxon>
        <taxon>Candidatus Ichthyocystis</taxon>
    </lineage>
</organism>
<dbReference type="GO" id="GO:0006415">
    <property type="term" value="P:translational termination"/>
    <property type="evidence" value="ECO:0007669"/>
    <property type="project" value="UniProtKB-UniRule"/>
</dbReference>
<comment type="function">
    <text evidence="5 6">Responsible for the release of ribosomes from messenger RNA at the termination of protein biosynthesis. May increase the efficiency of translation by recycling ribosomes from one round of translation to another.</text>
</comment>
<keyword evidence="3 6" id="KW-0963">Cytoplasm</keyword>
<keyword evidence="10" id="KW-1185">Reference proteome</keyword>
<dbReference type="FunFam" id="1.10.132.20:FF:000001">
    <property type="entry name" value="Ribosome-recycling factor"/>
    <property type="match status" value="1"/>
</dbReference>
<gene>
    <name evidence="6 9" type="primary">frr</name>
    <name evidence="9" type="ORF">Ark11_0117</name>
</gene>
<dbReference type="GO" id="GO:0005737">
    <property type="term" value="C:cytoplasm"/>
    <property type="evidence" value="ECO:0007669"/>
    <property type="project" value="UniProtKB-SubCell"/>
</dbReference>
<dbReference type="PANTHER" id="PTHR20982:SF3">
    <property type="entry name" value="MITOCHONDRIAL RIBOSOME RECYCLING FACTOR PSEUDO 1"/>
    <property type="match status" value="1"/>
</dbReference>
<name>A0A0S4M163_9BURK</name>
<dbReference type="Gene3D" id="1.10.132.20">
    <property type="entry name" value="Ribosome-recycling factor"/>
    <property type="match status" value="1"/>
</dbReference>
<comment type="similarity">
    <text evidence="2 6">Belongs to the RRF family.</text>
</comment>
<dbReference type="STRING" id="1561003.Ark11_0117"/>
<evidence type="ECO:0000256" key="5">
    <source>
        <dbReference type="ARBA" id="ARBA00025050"/>
    </source>
</evidence>
<evidence type="ECO:0000256" key="2">
    <source>
        <dbReference type="ARBA" id="ARBA00005912"/>
    </source>
</evidence>
<dbReference type="Pfam" id="PF01765">
    <property type="entry name" value="RRF"/>
    <property type="match status" value="1"/>
</dbReference>
<keyword evidence="7" id="KW-0175">Coiled coil</keyword>
<evidence type="ECO:0000256" key="4">
    <source>
        <dbReference type="ARBA" id="ARBA00022917"/>
    </source>
</evidence>
<evidence type="ECO:0000313" key="10">
    <source>
        <dbReference type="Proteomes" id="UP000198651"/>
    </source>
</evidence>
<evidence type="ECO:0000256" key="3">
    <source>
        <dbReference type="ARBA" id="ARBA00022490"/>
    </source>
</evidence>
<dbReference type="AlphaFoldDB" id="A0A0S4M163"/>
<feature type="domain" description="Ribosome recycling factor" evidence="8">
    <location>
        <begin position="21"/>
        <end position="184"/>
    </location>
</feature>
<dbReference type="Gene3D" id="3.30.1360.40">
    <property type="match status" value="1"/>
</dbReference>
<dbReference type="Proteomes" id="UP000198651">
    <property type="component" value="Chromosome I"/>
</dbReference>
<dbReference type="InterPro" id="IPR023584">
    <property type="entry name" value="Ribosome_recyc_fac_dom"/>
</dbReference>
<proteinExistence type="inferred from homology"/>
<accession>A0A0S4M163</accession>
<dbReference type="HAMAP" id="MF_00040">
    <property type="entry name" value="RRF"/>
    <property type="match status" value="1"/>
</dbReference>
<evidence type="ECO:0000256" key="1">
    <source>
        <dbReference type="ARBA" id="ARBA00004496"/>
    </source>
</evidence>
<dbReference type="PANTHER" id="PTHR20982">
    <property type="entry name" value="RIBOSOME RECYCLING FACTOR"/>
    <property type="match status" value="1"/>
</dbReference>
<dbReference type="NCBIfam" id="TIGR00496">
    <property type="entry name" value="frr"/>
    <property type="match status" value="1"/>
</dbReference>
<sequence>MIDSVYQVAQTKMEKALDSLRSSLSKIRTGRASTVIVEDVLVPYYGSSVPLKQIASLTLSDSRTILIQPWEKHLLPVIEKAIRDSADLGLNPVTRGAEVCVPMPLLSEERRRDLAKVVRSECEFGRVSIRNIRREANSSLKDSMKRKEISEDEERNLQDKIQKLTDRFVDDIDRIMQDKETEVMTI</sequence>
<evidence type="ECO:0000259" key="8">
    <source>
        <dbReference type="Pfam" id="PF01765"/>
    </source>
</evidence>
<dbReference type="SUPFAM" id="SSF55194">
    <property type="entry name" value="Ribosome recycling factor, RRF"/>
    <property type="match status" value="1"/>
</dbReference>
<evidence type="ECO:0000256" key="7">
    <source>
        <dbReference type="SAM" id="Coils"/>
    </source>
</evidence>
<dbReference type="InterPro" id="IPR036191">
    <property type="entry name" value="RRF_sf"/>
</dbReference>
<dbReference type="FunFam" id="3.30.1360.40:FF:000001">
    <property type="entry name" value="Ribosome-recycling factor"/>
    <property type="match status" value="1"/>
</dbReference>
<feature type="coiled-coil region" evidence="7">
    <location>
        <begin position="140"/>
        <end position="167"/>
    </location>
</feature>
<dbReference type="PATRIC" id="fig|1561003.3.peg.118"/>
<evidence type="ECO:0000256" key="6">
    <source>
        <dbReference type="HAMAP-Rule" id="MF_00040"/>
    </source>
</evidence>
<evidence type="ECO:0000313" key="9">
    <source>
        <dbReference type="EMBL" id="CUT16976.1"/>
    </source>
</evidence>
<dbReference type="CDD" id="cd00520">
    <property type="entry name" value="RRF"/>
    <property type="match status" value="1"/>
</dbReference>
<protein>
    <recommendedName>
        <fullName evidence="6">Ribosome-recycling factor</fullName>
        <shortName evidence="6">RRF</shortName>
    </recommendedName>
    <alternativeName>
        <fullName evidence="6">Ribosome-releasing factor</fullName>
    </alternativeName>
</protein>
<dbReference type="EMBL" id="LN906597">
    <property type="protein sequence ID" value="CUT16976.1"/>
    <property type="molecule type" value="Genomic_DNA"/>
</dbReference>
<reference evidence="10" key="1">
    <citation type="submission" date="2015-11" db="EMBL/GenBank/DDBJ databases">
        <authorList>
            <person name="Seth-Smith H.M.B."/>
        </authorList>
    </citation>
    <scope>NUCLEOTIDE SEQUENCE [LARGE SCALE GENOMIC DNA]</scope>
    <source>
        <strain evidence="10">2013Ark11</strain>
    </source>
</reference>